<gene>
    <name evidence="1" type="ORF">LCAKO_2198</name>
</gene>
<evidence type="ECO:0000313" key="2">
    <source>
        <dbReference type="Proteomes" id="UP000423274"/>
    </source>
</evidence>
<dbReference type="AlphaFoldDB" id="A0AAP9KW15"/>
<protein>
    <submittedName>
        <fullName evidence="1">Uncharacterized protein</fullName>
    </submittedName>
</protein>
<reference evidence="1 2" key="1">
    <citation type="submission" date="2017-08" db="EMBL/GenBank/DDBJ databases">
        <title>Genome sequence, comparative genomics and functional analysis of the highly adhesive Lactobacillus paracasei Kobulty strain.</title>
        <authorList>
            <person name="Koryszewska-Baginska A."/>
            <person name="Grynberg M."/>
            <person name="Aleksandrzak-Piekarczyk T."/>
        </authorList>
    </citation>
    <scope>NUCLEOTIDE SEQUENCE [LARGE SCALE GENOMIC DNA]</scope>
    <source>
        <strain evidence="1 2">IBB3423</strain>
    </source>
</reference>
<dbReference type="Proteomes" id="UP000423274">
    <property type="component" value="Chromosome"/>
</dbReference>
<sequence>MGSLMLIMDFTEKLNNAQIFLVHYDNLFALKSFSSPLFGTSERSMKF</sequence>
<organism evidence="1 2">
    <name type="scientific">Lacticaseibacillus paracasei subsp. paracasei</name>
    <dbReference type="NCBI Taxonomy" id="47714"/>
    <lineage>
        <taxon>Bacteria</taxon>
        <taxon>Bacillati</taxon>
        <taxon>Bacillota</taxon>
        <taxon>Bacilli</taxon>
        <taxon>Lactobacillales</taxon>
        <taxon>Lactobacillaceae</taxon>
        <taxon>Lacticaseibacillus</taxon>
    </lineage>
</organism>
<accession>A0AAP9KW15</accession>
<dbReference type="EMBL" id="CP022954">
    <property type="protein sequence ID" value="QGV18706.1"/>
    <property type="molecule type" value="Genomic_DNA"/>
</dbReference>
<name>A0AAP9KW15_LACPA</name>
<evidence type="ECO:0000313" key="1">
    <source>
        <dbReference type="EMBL" id="QGV18706.1"/>
    </source>
</evidence>
<proteinExistence type="predicted"/>